<evidence type="ECO:0000256" key="1">
    <source>
        <dbReference type="ARBA" id="ARBA00022729"/>
    </source>
</evidence>
<keyword evidence="4" id="KW-0449">Lipoprotein</keyword>
<gene>
    <name evidence="6" type="ORF">H3Z74_04535</name>
</gene>
<evidence type="ECO:0000256" key="3">
    <source>
        <dbReference type="ARBA" id="ARBA00023139"/>
    </source>
</evidence>
<accession>A0A7H0LLD9</accession>
<dbReference type="EMBL" id="CP061038">
    <property type="protein sequence ID" value="QNQ10492.1"/>
    <property type="molecule type" value="Genomic_DNA"/>
</dbReference>
<protein>
    <submittedName>
        <fullName evidence="6">MliC family protein</fullName>
    </submittedName>
</protein>
<dbReference type="InterPro" id="IPR018660">
    <property type="entry name" value="MliC"/>
</dbReference>
<evidence type="ECO:0000259" key="5">
    <source>
        <dbReference type="Pfam" id="PF09864"/>
    </source>
</evidence>
<evidence type="ECO:0000256" key="4">
    <source>
        <dbReference type="ARBA" id="ARBA00023288"/>
    </source>
</evidence>
<evidence type="ECO:0000313" key="6">
    <source>
        <dbReference type="EMBL" id="QNQ10492.1"/>
    </source>
</evidence>
<proteinExistence type="predicted"/>
<keyword evidence="1" id="KW-0732">Signal</keyword>
<keyword evidence="3" id="KW-0564">Palmitate</keyword>
<dbReference type="Pfam" id="PF09864">
    <property type="entry name" value="MliC"/>
    <property type="match status" value="1"/>
</dbReference>
<sequence>MRGPLLALGVLLMLAGCDQDDQVEVNQSGKTLLPVANQAAGSDADNPVTADAGNASHVDSAAGSERFTCNNGAGVIVTYGDDSAALLINGEAYELPAVSAASGSKYMSVTGMTKGKSLAWWSEGNRALLIEAPIGDTSGDRQVVLKCRLAADAKAQPDIG</sequence>
<keyword evidence="2" id="KW-0472">Membrane</keyword>
<dbReference type="AlphaFoldDB" id="A0A7H0LLD9"/>
<dbReference type="SUPFAM" id="SSF141488">
    <property type="entry name" value="YdhA-like"/>
    <property type="match status" value="1"/>
</dbReference>
<dbReference type="Gene3D" id="2.40.128.200">
    <property type="match status" value="1"/>
</dbReference>
<dbReference type="KEGG" id="spap:H3Z74_04535"/>
<dbReference type="RefSeq" id="WP_187762789.1">
    <property type="nucleotide sequence ID" value="NZ_CP061038.1"/>
</dbReference>
<evidence type="ECO:0000313" key="7">
    <source>
        <dbReference type="Proteomes" id="UP000516148"/>
    </source>
</evidence>
<organism evidence="6 7">
    <name type="scientific">Sphingomonas alpina</name>
    <dbReference type="NCBI Taxonomy" id="653931"/>
    <lineage>
        <taxon>Bacteria</taxon>
        <taxon>Pseudomonadati</taxon>
        <taxon>Pseudomonadota</taxon>
        <taxon>Alphaproteobacteria</taxon>
        <taxon>Sphingomonadales</taxon>
        <taxon>Sphingomonadaceae</taxon>
        <taxon>Sphingomonas</taxon>
    </lineage>
</organism>
<feature type="domain" description="C-type lysozyme inhibitor" evidence="5">
    <location>
        <begin position="67"/>
        <end position="129"/>
    </location>
</feature>
<dbReference type="Proteomes" id="UP000516148">
    <property type="component" value="Chromosome"/>
</dbReference>
<reference evidence="6 7" key="1">
    <citation type="submission" date="2020-09" db="EMBL/GenBank/DDBJ databases">
        <title>Sphingomonas sp., a new species isolated from pork steak.</title>
        <authorList>
            <person name="Heidler von Heilborn D."/>
        </authorList>
    </citation>
    <scope>NUCLEOTIDE SEQUENCE [LARGE SCALE GENOMIC DNA]</scope>
    <source>
        <strain evidence="7">S8-3T</strain>
    </source>
</reference>
<dbReference type="PROSITE" id="PS51257">
    <property type="entry name" value="PROKAR_LIPOPROTEIN"/>
    <property type="match status" value="1"/>
</dbReference>
<keyword evidence="7" id="KW-1185">Reference proteome</keyword>
<evidence type="ECO:0000256" key="2">
    <source>
        <dbReference type="ARBA" id="ARBA00023136"/>
    </source>
</evidence>
<name>A0A7H0LLD9_9SPHN</name>
<dbReference type="InterPro" id="IPR036328">
    <property type="entry name" value="MliC_sf"/>
</dbReference>